<evidence type="ECO:0000313" key="2">
    <source>
        <dbReference type="EMBL" id="XCM82887.1"/>
    </source>
</evidence>
<name>A0AAU8K6I6_9ACTN</name>
<evidence type="ECO:0000256" key="1">
    <source>
        <dbReference type="SAM" id="MobiDB-lite"/>
    </source>
</evidence>
<dbReference type="NCBIfam" id="NF046112">
    <property type="entry name" value="MSMEG_6209_Nter"/>
    <property type="match status" value="1"/>
</dbReference>
<organism evidence="2">
    <name type="scientific">Kitasatospora camelliae</name>
    <dbReference type="NCBI Taxonomy" id="3156397"/>
    <lineage>
        <taxon>Bacteria</taxon>
        <taxon>Bacillati</taxon>
        <taxon>Actinomycetota</taxon>
        <taxon>Actinomycetes</taxon>
        <taxon>Kitasatosporales</taxon>
        <taxon>Streptomycetaceae</taxon>
        <taxon>Kitasatospora</taxon>
    </lineage>
</organism>
<dbReference type="KEGG" id="kcm:ABWK59_30230"/>
<feature type="region of interest" description="Disordered" evidence="1">
    <location>
        <begin position="1"/>
        <end position="27"/>
    </location>
</feature>
<dbReference type="AlphaFoldDB" id="A0AAU8K6I6"/>
<dbReference type="RefSeq" id="WP_354643821.1">
    <property type="nucleotide sequence ID" value="NZ_CP159872.1"/>
</dbReference>
<gene>
    <name evidence="2" type="ORF">ABWK59_30230</name>
</gene>
<protein>
    <submittedName>
        <fullName evidence="2">Uncharacterized protein</fullName>
    </submittedName>
</protein>
<dbReference type="Gene3D" id="1.10.8.1060">
    <property type="entry name" value="Corynebacterium glutamicum thioredoxin-dependent arsenate reductase, N-terminal domain"/>
    <property type="match status" value="1"/>
</dbReference>
<sequence length="96" mass="10424">MEPAAPPEATVDQGSPADKEQAAMRTAGERLHRRFDDAVGAGEVDRVLDEAFHRFDGSRIRAFIPILAERIATDILRTTPARELADNPTAGLADQV</sequence>
<feature type="compositionally biased region" description="Basic and acidic residues" evidence="1">
    <location>
        <begin position="17"/>
        <end position="27"/>
    </location>
</feature>
<accession>A0AAU8K6I6</accession>
<reference evidence="2" key="1">
    <citation type="submission" date="2024-06" db="EMBL/GenBank/DDBJ databases">
        <title>The genome sequences of Kitasatospora sp. strain HUAS MG31.</title>
        <authorList>
            <person name="Mo P."/>
        </authorList>
    </citation>
    <scope>NUCLEOTIDE SEQUENCE</scope>
    <source>
        <strain evidence="2">HUAS MG31</strain>
    </source>
</reference>
<proteinExistence type="predicted"/>
<dbReference type="EMBL" id="CP159872">
    <property type="protein sequence ID" value="XCM82887.1"/>
    <property type="molecule type" value="Genomic_DNA"/>
</dbReference>